<feature type="non-terminal residue" evidence="2">
    <location>
        <position position="387"/>
    </location>
</feature>
<sequence length="387" mass="45104">MKNKIKNNRFFDNMFGFESGIDITDDCQVLYRKNVVIKNIIFVSNLIYTLIFTILSFGEKSNWLLTVLMFPLTFIVNHGLKKTINKDVHDQMTQTVGMYIASFYMFLSSIIMYFKLKSGSLVFLQECGYILIYYSLAVVAFYQNKKMLKVVCQWVLVLVTILHFTVTYNILFSEEAKDIALFFQHFFGSAEFKDILIRTVLLCVFMLVLYASVAMSGYMQEERKRELMKRREVQEDFTNVVTKIFDVTLSENSRSEEDIHTIHLIAEMASKLASLMGLPIEEVETIGRFAEIHIQEKIHFEKDQITGDDEQFEILRKQTSLGSVIISRLQLERKAEEIIRATFEGSNTDEFIERMKKIQSEISSQIILICELYATMRSVKSYKKAYN</sequence>
<dbReference type="AlphaFoldDB" id="A0A9D1GRP7"/>
<keyword evidence="1" id="KW-0472">Membrane</keyword>
<feature type="transmembrane region" description="Helical" evidence="1">
    <location>
        <begin position="195"/>
        <end position="219"/>
    </location>
</feature>
<name>A0A9D1GRP7_9MOLU</name>
<feature type="transmembrane region" description="Helical" evidence="1">
    <location>
        <begin position="40"/>
        <end position="57"/>
    </location>
</feature>
<proteinExistence type="predicted"/>
<reference evidence="2" key="1">
    <citation type="submission" date="2020-10" db="EMBL/GenBank/DDBJ databases">
        <authorList>
            <person name="Gilroy R."/>
        </authorList>
    </citation>
    <scope>NUCLEOTIDE SEQUENCE</scope>
    <source>
        <strain evidence="2">ChiW17-6978</strain>
    </source>
</reference>
<feature type="transmembrane region" description="Helical" evidence="1">
    <location>
        <begin position="63"/>
        <end position="80"/>
    </location>
</feature>
<accession>A0A9D1GRP7</accession>
<evidence type="ECO:0000256" key="1">
    <source>
        <dbReference type="SAM" id="Phobius"/>
    </source>
</evidence>
<reference evidence="2" key="2">
    <citation type="journal article" date="2021" name="PeerJ">
        <title>Extensive microbial diversity within the chicken gut microbiome revealed by metagenomics and culture.</title>
        <authorList>
            <person name="Gilroy R."/>
            <person name="Ravi A."/>
            <person name="Getino M."/>
            <person name="Pursley I."/>
            <person name="Horton D.L."/>
            <person name="Alikhan N.F."/>
            <person name="Baker D."/>
            <person name="Gharbi K."/>
            <person name="Hall N."/>
            <person name="Watson M."/>
            <person name="Adriaenssens E.M."/>
            <person name="Foster-Nyarko E."/>
            <person name="Jarju S."/>
            <person name="Secka A."/>
            <person name="Antonio M."/>
            <person name="Oren A."/>
            <person name="Chaudhuri R.R."/>
            <person name="La Ragione R."/>
            <person name="Hildebrand F."/>
            <person name="Pallen M.J."/>
        </authorList>
    </citation>
    <scope>NUCLEOTIDE SEQUENCE</scope>
    <source>
        <strain evidence="2">ChiW17-6978</strain>
    </source>
</reference>
<feature type="transmembrane region" description="Helical" evidence="1">
    <location>
        <begin position="120"/>
        <end position="142"/>
    </location>
</feature>
<evidence type="ECO:0000313" key="3">
    <source>
        <dbReference type="Proteomes" id="UP000886758"/>
    </source>
</evidence>
<dbReference type="EMBL" id="DVLF01000172">
    <property type="protein sequence ID" value="HIT50452.1"/>
    <property type="molecule type" value="Genomic_DNA"/>
</dbReference>
<comment type="caution">
    <text evidence="2">The sequence shown here is derived from an EMBL/GenBank/DDBJ whole genome shotgun (WGS) entry which is preliminary data.</text>
</comment>
<protein>
    <recommendedName>
        <fullName evidence="4">HD-GYP domain-containing protein</fullName>
    </recommendedName>
</protein>
<keyword evidence="1" id="KW-0812">Transmembrane</keyword>
<evidence type="ECO:0008006" key="4">
    <source>
        <dbReference type="Google" id="ProtNLM"/>
    </source>
</evidence>
<organism evidence="2 3">
    <name type="scientific">Candidatus Pelethenecus faecipullorum</name>
    <dbReference type="NCBI Taxonomy" id="2840900"/>
    <lineage>
        <taxon>Bacteria</taxon>
        <taxon>Bacillati</taxon>
        <taxon>Mycoplasmatota</taxon>
        <taxon>Mollicutes</taxon>
        <taxon>Candidatus Pelethenecus</taxon>
    </lineage>
</organism>
<dbReference type="Gene3D" id="1.10.3210.10">
    <property type="entry name" value="Hypothetical protein af1432"/>
    <property type="match status" value="1"/>
</dbReference>
<dbReference type="Proteomes" id="UP000886758">
    <property type="component" value="Unassembled WGS sequence"/>
</dbReference>
<evidence type="ECO:0000313" key="2">
    <source>
        <dbReference type="EMBL" id="HIT50452.1"/>
    </source>
</evidence>
<gene>
    <name evidence="2" type="ORF">IAD46_05435</name>
</gene>
<feature type="transmembrane region" description="Helical" evidence="1">
    <location>
        <begin position="92"/>
        <end position="114"/>
    </location>
</feature>
<keyword evidence="1" id="KW-1133">Transmembrane helix</keyword>
<feature type="transmembrane region" description="Helical" evidence="1">
    <location>
        <begin position="154"/>
        <end position="172"/>
    </location>
</feature>